<dbReference type="Proteomes" id="UP000286288">
    <property type="component" value="Unassembled WGS sequence"/>
</dbReference>
<dbReference type="InterPro" id="IPR013341">
    <property type="entry name" value="Mandelate_racemase_N_dom"/>
</dbReference>
<dbReference type="CDD" id="cd03319">
    <property type="entry name" value="L-Ala-DL-Glu_epimerase"/>
    <property type="match status" value="1"/>
</dbReference>
<reference evidence="10 13" key="2">
    <citation type="submission" date="2023-03" db="EMBL/GenBank/DDBJ databases">
        <authorList>
            <person name="Shen W."/>
            <person name="Cai J."/>
        </authorList>
    </citation>
    <scope>NUCLEOTIDE SEQUENCE [LARGE SCALE GENOMIC DNA]</scope>
    <source>
        <strain evidence="10 13">B516</strain>
    </source>
</reference>
<feature type="domain" description="Mandelate racemase/muconate lactonizing enzyme C-terminal" evidence="9">
    <location>
        <begin position="141"/>
        <end position="238"/>
    </location>
</feature>
<gene>
    <name evidence="11" type="ORF">DW084_05630</name>
    <name evidence="10" type="ORF">P7I34_04490</name>
</gene>
<dbReference type="SMART" id="SM00922">
    <property type="entry name" value="MR_MLE"/>
    <property type="match status" value="1"/>
</dbReference>
<dbReference type="InterPro" id="IPR029065">
    <property type="entry name" value="Enolase_C-like"/>
</dbReference>
<dbReference type="EC" id="5.1.1.-" evidence="8"/>
<feature type="binding site" evidence="6">
    <location>
        <position position="296"/>
    </location>
    <ligand>
        <name>substrate</name>
    </ligand>
</feature>
<dbReference type="Gene3D" id="3.20.20.120">
    <property type="entry name" value="Enolase-like C-terminal domain"/>
    <property type="match status" value="1"/>
</dbReference>
<keyword evidence="2 7" id="KW-0479">Metal-binding</keyword>
<feature type="binding site" evidence="7">
    <location>
        <position position="242"/>
    </location>
    <ligand>
        <name>Mg(2+)</name>
        <dbReference type="ChEBI" id="CHEBI:18420"/>
    </ligand>
</feature>
<dbReference type="Pfam" id="PF13378">
    <property type="entry name" value="MR_MLE_C"/>
    <property type="match status" value="1"/>
</dbReference>
<keyword evidence="3 7" id="KW-0460">Magnesium</keyword>
<organism evidence="11 12">
    <name type="scientific">Enterococcus casseliflavus</name>
    <name type="common">Enterococcus flavescens</name>
    <dbReference type="NCBI Taxonomy" id="37734"/>
    <lineage>
        <taxon>Bacteria</taxon>
        <taxon>Bacillati</taxon>
        <taxon>Bacillota</taxon>
        <taxon>Bacilli</taxon>
        <taxon>Lactobacillales</taxon>
        <taxon>Enterococcaceae</taxon>
        <taxon>Enterococcus</taxon>
    </lineage>
</organism>
<dbReference type="SFLD" id="SFLDS00001">
    <property type="entry name" value="Enolase"/>
    <property type="match status" value="1"/>
</dbReference>
<keyword evidence="4 8" id="KW-0413">Isomerase</keyword>
<dbReference type="SUPFAM" id="SSF51604">
    <property type="entry name" value="Enolase C-terminal domain-like"/>
    <property type="match status" value="1"/>
</dbReference>
<evidence type="ECO:0000313" key="12">
    <source>
        <dbReference type="Proteomes" id="UP000286288"/>
    </source>
</evidence>
<dbReference type="RefSeq" id="WP_060792528.1">
    <property type="nucleotide sequence ID" value="NZ_BAAAXK010000045.1"/>
</dbReference>
<dbReference type="FunFam" id="3.30.390.10:FF:000009">
    <property type="entry name" value="Hydrophobic dipeptide epimerase"/>
    <property type="match status" value="1"/>
</dbReference>
<protein>
    <recommendedName>
        <fullName evidence="8">Dipeptide epimerase</fullName>
        <ecNumber evidence="8">5.1.1.-</ecNumber>
    </recommendedName>
</protein>
<evidence type="ECO:0000313" key="10">
    <source>
        <dbReference type="EMBL" id="MDT2981910.1"/>
    </source>
</evidence>
<name>A0A377KYK2_ENTCA</name>
<dbReference type="InterPro" id="IPR034603">
    <property type="entry name" value="Dipeptide_epimerase"/>
</dbReference>
<dbReference type="GO" id="GO:0016855">
    <property type="term" value="F:racemase and epimerase activity, acting on amino acids and derivatives"/>
    <property type="evidence" value="ECO:0007669"/>
    <property type="project" value="UniProtKB-UniRule"/>
</dbReference>
<feature type="binding site" evidence="6">
    <location>
        <position position="135"/>
    </location>
    <ligand>
        <name>substrate</name>
    </ligand>
</feature>
<feature type="binding site" evidence="6">
    <location>
        <position position="321"/>
    </location>
    <ligand>
        <name>substrate</name>
    </ligand>
</feature>
<dbReference type="Gene3D" id="3.30.390.10">
    <property type="entry name" value="Enolase-like, N-terminal domain"/>
    <property type="match status" value="1"/>
</dbReference>
<dbReference type="Pfam" id="PF02746">
    <property type="entry name" value="MR_MLE_N"/>
    <property type="match status" value="1"/>
</dbReference>
<comment type="cofactor">
    <cofactor evidence="7 8">
        <name>Mg(2+)</name>
        <dbReference type="ChEBI" id="CHEBI:18420"/>
    </cofactor>
    <text evidence="7 8">Binds 1 Mg(2+) ion per subunit.</text>
</comment>
<dbReference type="InterPro" id="IPR013342">
    <property type="entry name" value="Mandelate_racemase_C"/>
</dbReference>
<proteinExistence type="inferred from homology"/>
<evidence type="ECO:0000256" key="4">
    <source>
        <dbReference type="ARBA" id="ARBA00023235"/>
    </source>
</evidence>
<feature type="binding site" evidence="6">
    <location>
        <position position="24"/>
    </location>
    <ligand>
        <name>substrate</name>
    </ligand>
</feature>
<dbReference type="SFLD" id="SFLDG00180">
    <property type="entry name" value="muconate_cycloisomerase"/>
    <property type="match status" value="1"/>
</dbReference>
<evidence type="ECO:0000259" key="9">
    <source>
        <dbReference type="SMART" id="SM00922"/>
    </source>
</evidence>
<evidence type="ECO:0000256" key="7">
    <source>
        <dbReference type="PIRSR" id="PIRSR634603-3"/>
    </source>
</evidence>
<comment type="caution">
    <text evidence="11">The sequence shown here is derived from an EMBL/GenBank/DDBJ whole genome shotgun (WGS) entry which is preliminary data.</text>
</comment>
<dbReference type="PANTHER" id="PTHR48073">
    <property type="entry name" value="O-SUCCINYLBENZOATE SYNTHASE-RELATED"/>
    <property type="match status" value="1"/>
</dbReference>
<feature type="binding site" evidence="6">
    <location>
        <position position="319"/>
    </location>
    <ligand>
        <name>substrate</name>
    </ligand>
</feature>
<accession>A0A377KYK2</accession>
<dbReference type="EMBL" id="JARQDZ010000002">
    <property type="protein sequence ID" value="MDT2981910.1"/>
    <property type="molecule type" value="Genomic_DNA"/>
</dbReference>
<reference evidence="11 12" key="1">
    <citation type="submission" date="2018-08" db="EMBL/GenBank/DDBJ databases">
        <title>A genome reference for cultivated species of the human gut microbiota.</title>
        <authorList>
            <person name="Zou Y."/>
            <person name="Xue W."/>
            <person name="Luo G."/>
        </authorList>
    </citation>
    <scope>NUCLEOTIDE SEQUENCE [LARGE SCALE GENOMIC DNA]</scope>
    <source>
        <strain evidence="11 12">AF48-16</strain>
    </source>
</reference>
<dbReference type="GO" id="GO:0006518">
    <property type="term" value="P:peptide metabolic process"/>
    <property type="evidence" value="ECO:0007669"/>
    <property type="project" value="UniProtKB-ARBA"/>
</dbReference>
<dbReference type="InterPro" id="IPR029017">
    <property type="entry name" value="Enolase-like_N"/>
</dbReference>
<sequence length="357" mass="39486">MKITAVETKRIPIQLNAPFKTALREVHAVEVIRVLLFFDNGIVGIGEAAPTEVITGDTKESILKDIETVFAPFLLGRKVDAQLLVMDELHALIQHHTSPKAAIDIALHDALAKAANLPLYRYLGGSANTLTTDYTISVGSQEQMLHDAQAKVQAGFRSLKIKLGAGTIEEEVAKIRRINERLAGKIPFRIDANQGWTKEEAVQILDQWQDIPIEFVEQPVKAHDFAGLSYVTARTTIPIMADESLFSYEDAKRLIAENCCNYLNIKLMKSGGIKEGQKIYHLAKEHQMPVMVGSMIEGYGGMAAAAHFALGMADVQFYDLDVPFMWETQTTSPEMQGILQRPGSLRVTERIGLGINE</sequence>
<feature type="active site" description="Proton acceptor; specific for (R)-substrate epimerization" evidence="5">
    <location>
        <position position="162"/>
    </location>
</feature>
<evidence type="ECO:0000256" key="2">
    <source>
        <dbReference type="ARBA" id="ARBA00022723"/>
    </source>
</evidence>
<comment type="similarity">
    <text evidence="1 8">Belongs to the mandelate racemase/muconate lactonizing enzyme family.</text>
</comment>
<evidence type="ECO:0000313" key="13">
    <source>
        <dbReference type="Proteomes" id="UP001253851"/>
    </source>
</evidence>
<feature type="binding site" evidence="6">
    <location>
        <position position="160"/>
    </location>
    <ligand>
        <name>substrate</name>
    </ligand>
</feature>
<evidence type="ECO:0000256" key="8">
    <source>
        <dbReference type="RuleBase" id="RU366006"/>
    </source>
</evidence>
<feature type="binding site" evidence="7">
    <location>
        <position position="191"/>
    </location>
    <ligand>
        <name>Mg(2+)</name>
        <dbReference type="ChEBI" id="CHEBI:18420"/>
    </ligand>
</feature>
<dbReference type="SUPFAM" id="SSF54826">
    <property type="entry name" value="Enolase N-terminal domain-like"/>
    <property type="match status" value="1"/>
</dbReference>
<dbReference type="Proteomes" id="UP001253851">
    <property type="component" value="Unassembled WGS sequence"/>
</dbReference>
<evidence type="ECO:0000256" key="5">
    <source>
        <dbReference type="PIRSR" id="PIRSR634603-1"/>
    </source>
</evidence>
<evidence type="ECO:0000313" key="11">
    <source>
        <dbReference type="EMBL" id="RHK06990.1"/>
    </source>
</evidence>
<dbReference type="InterPro" id="IPR036849">
    <property type="entry name" value="Enolase-like_C_sf"/>
</dbReference>
<feature type="binding site" evidence="7">
    <location>
        <position position="217"/>
    </location>
    <ligand>
        <name>Mg(2+)</name>
        <dbReference type="ChEBI" id="CHEBI:18420"/>
    </ligand>
</feature>
<dbReference type="PANTHER" id="PTHR48073:SF2">
    <property type="entry name" value="O-SUCCINYLBENZOATE SYNTHASE"/>
    <property type="match status" value="1"/>
</dbReference>
<feature type="active site" description="Proton acceptor; specific for (S)-substrate epimerization" evidence="5">
    <location>
        <position position="266"/>
    </location>
</feature>
<dbReference type="AlphaFoldDB" id="A0A377KYK2"/>
<evidence type="ECO:0000256" key="6">
    <source>
        <dbReference type="PIRSR" id="PIRSR634603-2"/>
    </source>
</evidence>
<dbReference type="EMBL" id="QRMZ01000006">
    <property type="protein sequence ID" value="RHK06990.1"/>
    <property type="molecule type" value="Genomic_DNA"/>
</dbReference>
<feature type="binding site" evidence="6">
    <location>
        <position position="294"/>
    </location>
    <ligand>
        <name>substrate</name>
    </ligand>
</feature>
<dbReference type="GO" id="GO:0000287">
    <property type="term" value="F:magnesium ion binding"/>
    <property type="evidence" value="ECO:0007669"/>
    <property type="project" value="UniProtKB-ARBA"/>
</dbReference>
<dbReference type="SFLD" id="SFLDF00009">
    <property type="entry name" value="o-succinylbenzoate_synthase"/>
    <property type="match status" value="1"/>
</dbReference>
<evidence type="ECO:0000256" key="1">
    <source>
        <dbReference type="ARBA" id="ARBA00008031"/>
    </source>
</evidence>
<evidence type="ECO:0000256" key="3">
    <source>
        <dbReference type="ARBA" id="ARBA00022842"/>
    </source>
</evidence>